<dbReference type="SUPFAM" id="SSF103473">
    <property type="entry name" value="MFS general substrate transporter"/>
    <property type="match status" value="1"/>
</dbReference>
<evidence type="ECO:0000256" key="3">
    <source>
        <dbReference type="SAM" id="Phobius"/>
    </source>
</evidence>
<dbReference type="GO" id="GO:0015347">
    <property type="term" value="F:sodium-independent organic anion transmembrane transporter activity"/>
    <property type="evidence" value="ECO:0007669"/>
    <property type="project" value="TreeGrafter"/>
</dbReference>
<dbReference type="WBParaSite" id="TCNE_0001741601-mRNA-1">
    <property type="protein sequence ID" value="TCNE_0001741601-mRNA-1"/>
    <property type="gene ID" value="TCNE_0001741601"/>
</dbReference>
<dbReference type="PANTHER" id="PTHR11388:SF151">
    <property type="entry name" value="SOLUTE CARRIER ORGANIC ANION TRANSPORTER FAMILY MEMBER"/>
    <property type="match status" value="1"/>
</dbReference>
<feature type="region of interest" description="Disordered" evidence="2">
    <location>
        <begin position="1"/>
        <end position="101"/>
    </location>
</feature>
<protein>
    <submittedName>
        <fullName evidence="6">ADP,ATP carrier protein</fullName>
    </submittedName>
</protein>
<dbReference type="GO" id="GO:0016323">
    <property type="term" value="C:basolateral plasma membrane"/>
    <property type="evidence" value="ECO:0007669"/>
    <property type="project" value="TreeGrafter"/>
</dbReference>
<dbReference type="Proteomes" id="UP000050794">
    <property type="component" value="Unassembled WGS sequence"/>
</dbReference>
<evidence type="ECO:0000313" key="5">
    <source>
        <dbReference type="Proteomes" id="UP000050794"/>
    </source>
</evidence>
<feature type="transmembrane region" description="Helical" evidence="3">
    <location>
        <begin position="149"/>
        <end position="169"/>
    </location>
</feature>
<proteinExistence type="predicted"/>
<keyword evidence="5" id="KW-1185">Reference proteome</keyword>
<dbReference type="GO" id="GO:0043252">
    <property type="term" value="P:sodium-independent organic anion transport"/>
    <property type="evidence" value="ECO:0007669"/>
    <property type="project" value="TreeGrafter"/>
</dbReference>
<gene>
    <name evidence="4" type="ORF">TCNE_LOCUS17415</name>
</gene>
<dbReference type="InterPro" id="IPR004156">
    <property type="entry name" value="OATP"/>
</dbReference>
<reference evidence="6" key="1">
    <citation type="submission" date="2016-06" db="UniProtKB">
        <authorList>
            <consortium name="WormBaseParasite"/>
        </authorList>
    </citation>
    <scope>IDENTIFICATION</scope>
</reference>
<evidence type="ECO:0000313" key="4">
    <source>
        <dbReference type="EMBL" id="VDM48736.1"/>
    </source>
</evidence>
<evidence type="ECO:0000313" key="6">
    <source>
        <dbReference type="WBParaSite" id="TCNE_0001741601-mRNA-1"/>
    </source>
</evidence>
<name>A0A183V9J5_TOXCA</name>
<organism evidence="5 6">
    <name type="scientific">Toxocara canis</name>
    <name type="common">Canine roundworm</name>
    <dbReference type="NCBI Taxonomy" id="6265"/>
    <lineage>
        <taxon>Eukaryota</taxon>
        <taxon>Metazoa</taxon>
        <taxon>Ecdysozoa</taxon>
        <taxon>Nematoda</taxon>
        <taxon>Chromadorea</taxon>
        <taxon>Rhabditida</taxon>
        <taxon>Spirurina</taxon>
        <taxon>Ascaridomorpha</taxon>
        <taxon>Ascaridoidea</taxon>
        <taxon>Toxocaridae</taxon>
        <taxon>Toxocara</taxon>
    </lineage>
</organism>
<reference evidence="4 5" key="2">
    <citation type="submission" date="2018-11" db="EMBL/GenBank/DDBJ databases">
        <authorList>
            <consortium name="Pathogen Informatics"/>
        </authorList>
    </citation>
    <scope>NUCLEOTIDE SEQUENCE [LARGE SCALE GENOMIC DNA]</scope>
</reference>
<feature type="transmembrane region" description="Helical" evidence="3">
    <location>
        <begin position="190"/>
        <end position="213"/>
    </location>
</feature>
<feature type="transmembrane region" description="Helical" evidence="3">
    <location>
        <begin position="250"/>
        <end position="268"/>
    </location>
</feature>
<dbReference type="EMBL" id="UYWY01024417">
    <property type="protein sequence ID" value="VDM48736.1"/>
    <property type="molecule type" value="Genomic_DNA"/>
</dbReference>
<keyword evidence="3" id="KW-0472">Membrane</keyword>
<accession>A0A183V9J5</accession>
<keyword evidence="3" id="KW-0812">Transmembrane</keyword>
<dbReference type="InterPro" id="IPR036259">
    <property type="entry name" value="MFS_trans_sf"/>
</dbReference>
<keyword evidence="1" id="KW-1015">Disulfide bond</keyword>
<dbReference type="PANTHER" id="PTHR11388">
    <property type="entry name" value="ORGANIC ANION TRANSPORTER"/>
    <property type="match status" value="1"/>
</dbReference>
<dbReference type="Pfam" id="PF03137">
    <property type="entry name" value="OATP"/>
    <property type="match status" value="2"/>
</dbReference>
<feature type="transmembrane region" description="Helical" evidence="3">
    <location>
        <begin position="219"/>
        <end position="243"/>
    </location>
</feature>
<keyword evidence="3" id="KW-1133">Transmembrane helix</keyword>
<sequence length="311" mass="34618">MLRYKAEEEGSASEPDDELRAETRSAPGDLAKPSPSDGPRFAPSEVEERDGNAGNLLPLITAPGASSTSARGHRTRPAGHYRNINNGFASGPPWPTPKREKPWATACGWQKKQQMQAIENEINVMANETLVGVRKWRPKWMQRFGSRNWMLLWMCWFCTVQGLLINGLVPSAITSIERRFQLSSSTIGRIMQASFISRPIFLAFHLFALPYSGLTNKEYFAVMMAKFYDFGYVLLCIPVSYFGGRHSKPMVLAMGLLLMAFGSFIFTMPHNLSDSYTSTSGAEESSFGKCGTPGTPMEGIAEQLIYVIHRI</sequence>
<evidence type="ECO:0000256" key="2">
    <source>
        <dbReference type="SAM" id="MobiDB-lite"/>
    </source>
</evidence>
<dbReference type="AlphaFoldDB" id="A0A183V9J5"/>
<evidence type="ECO:0000256" key="1">
    <source>
        <dbReference type="ARBA" id="ARBA00023157"/>
    </source>
</evidence>